<keyword evidence="4" id="KW-0418">Kinase</keyword>
<sequence>MLTEVTQLRSKLETSPAGDRATLLLELAHQLWNVDAHEGLAVADEAEGLLCPERDPGAWATLSVTRSLLLGRVGRYAQALERLDALQPTLQGLGDTALLSKSWNARGIVLSNLGRFPEALQCFLASEGICEDARNHWMLCAVLNNLGVAYDRMGRHDEAFGYFQRSLRLSVAIGREDTHTQTLDNLGNNRRHLGLWRDALAYQTEALELSRASGNAYSVLISTTNMAECLGAQGERERAEHLFTEAAALARSLEDAEHLVDLLGAHAQLCRQWGQEERAASMLREAIGLSGRMGGYHCELTDRLHLAQVLLDADPVEAAGQLRAALALPDHAGTRAARAEVYRHLAELARPGDPRQAGHYEAQRRQLEDAARTQEEAWRLAVPQAEDHVASWREAAARRGVALHLTPFRPLDASPARSPRTAGSREEVARALAEHFEGARRRFEDLAVLAVTVQSAGNTPEQARRRMEEWIARQVPGAVRLGDTAPLITVFALPQTPPQEASRLAQAAAHDRPDLGLSVGCCTTTAWAQAEDMLRAAERLLEQAVGLGGSRAVATASPPN</sequence>
<dbReference type="PATRIC" id="fig|745776.4.peg.803"/>
<gene>
    <name evidence="4" type="ordered locus">DGo_CA0784</name>
</gene>
<evidence type="ECO:0000256" key="1">
    <source>
        <dbReference type="ARBA" id="ARBA00022737"/>
    </source>
</evidence>
<dbReference type="PANTHER" id="PTHR45641">
    <property type="entry name" value="TETRATRICOPEPTIDE REPEAT PROTEIN (AFU_ORTHOLOGUE AFUA_6G03870)"/>
    <property type="match status" value="1"/>
</dbReference>
<dbReference type="OrthoDB" id="73747at2"/>
<proteinExistence type="predicted"/>
<accession>H8GXX9</accession>
<keyword evidence="4" id="KW-0808">Transferase</keyword>
<keyword evidence="5" id="KW-1185">Reference proteome</keyword>
<protein>
    <submittedName>
        <fullName evidence="4">Diguanylate cyclase and serine/threonine protein kinase with TPR repeats</fullName>
    </submittedName>
</protein>
<dbReference type="STRING" id="745776.DGo_CA0784"/>
<organism evidence="4 5">
    <name type="scientific">Deinococcus gobiensis (strain DSM 21396 / JCM 16679 / CGMCC 1.7299 / I-0)</name>
    <dbReference type="NCBI Taxonomy" id="745776"/>
    <lineage>
        <taxon>Bacteria</taxon>
        <taxon>Thermotogati</taxon>
        <taxon>Deinococcota</taxon>
        <taxon>Deinococci</taxon>
        <taxon>Deinococcales</taxon>
        <taxon>Deinococcaceae</taxon>
        <taxon>Deinococcus</taxon>
    </lineage>
</organism>
<dbReference type="SMART" id="SM00028">
    <property type="entry name" value="TPR"/>
    <property type="match status" value="4"/>
</dbReference>
<feature type="repeat" description="TPR" evidence="3">
    <location>
        <begin position="140"/>
        <end position="173"/>
    </location>
</feature>
<evidence type="ECO:0000313" key="4">
    <source>
        <dbReference type="EMBL" id="AFD24711.1"/>
    </source>
</evidence>
<keyword evidence="1" id="KW-0677">Repeat</keyword>
<dbReference type="eggNOG" id="COG0457">
    <property type="taxonomic scope" value="Bacteria"/>
</dbReference>
<dbReference type="GO" id="GO:0004674">
    <property type="term" value="F:protein serine/threonine kinase activity"/>
    <property type="evidence" value="ECO:0007669"/>
    <property type="project" value="UniProtKB-KW"/>
</dbReference>
<dbReference type="EMBL" id="CP002191">
    <property type="protein sequence ID" value="AFD24711.1"/>
    <property type="molecule type" value="Genomic_DNA"/>
</dbReference>
<evidence type="ECO:0000256" key="2">
    <source>
        <dbReference type="ARBA" id="ARBA00022803"/>
    </source>
</evidence>
<dbReference type="PROSITE" id="PS50005">
    <property type="entry name" value="TPR"/>
    <property type="match status" value="1"/>
</dbReference>
<dbReference type="RefSeq" id="WP_014684194.1">
    <property type="nucleotide sequence ID" value="NC_017790.1"/>
</dbReference>
<dbReference type="HOGENOM" id="CLU_486381_0_0_0"/>
<evidence type="ECO:0000256" key="3">
    <source>
        <dbReference type="PROSITE-ProRule" id="PRU00339"/>
    </source>
</evidence>
<dbReference type="KEGG" id="dgo:DGo_CA0784"/>
<dbReference type="AlphaFoldDB" id="H8GXX9"/>
<keyword evidence="2 3" id="KW-0802">TPR repeat</keyword>
<name>H8GXX9_DEIGI</name>
<dbReference type="InterPro" id="IPR011990">
    <property type="entry name" value="TPR-like_helical_dom_sf"/>
</dbReference>
<dbReference type="Pfam" id="PF13424">
    <property type="entry name" value="TPR_12"/>
    <property type="match status" value="1"/>
</dbReference>
<dbReference type="SUPFAM" id="SSF48452">
    <property type="entry name" value="TPR-like"/>
    <property type="match status" value="2"/>
</dbReference>
<dbReference type="InterPro" id="IPR019734">
    <property type="entry name" value="TPR_rpt"/>
</dbReference>
<dbReference type="PANTHER" id="PTHR45641:SF19">
    <property type="entry name" value="NEPHROCYSTIN-3"/>
    <property type="match status" value="1"/>
</dbReference>
<keyword evidence="4" id="KW-0723">Serine/threonine-protein kinase</keyword>
<dbReference type="Proteomes" id="UP000007575">
    <property type="component" value="Chromosome"/>
</dbReference>
<reference evidence="4 5" key="1">
    <citation type="journal article" date="2012" name="PLoS ONE">
        <title>Genome sequence and transcriptome analysis of the radioresistant bacterium Deinococcus gobiensis: insights into the extreme environmental adaptations.</title>
        <authorList>
            <person name="Yuan M."/>
            <person name="Chen M."/>
            <person name="Zhang W."/>
            <person name="Lu W."/>
            <person name="Wang J."/>
            <person name="Yang M."/>
            <person name="Zhao P."/>
            <person name="Tang R."/>
            <person name="Li X."/>
            <person name="Hao Y."/>
            <person name="Zhou Z."/>
            <person name="Zhan Y."/>
            <person name="Yu H."/>
            <person name="Teng C."/>
            <person name="Yan Y."/>
            <person name="Ping S."/>
            <person name="Wang Y."/>
            <person name="Lin M."/>
        </authorList>
    </citation>
    <scope>NUCLEOTIDE SEQUENCE [LARGE SCALE GENOMIC DNA]</scope>
    <source>
        <strain evidence="4 5">I-0</strain>
    </source>
</reference>
<evidence type="ECO:0000313" key="5">
    <source>
        <dbReference type="Proteomes" id="UP000007575"/>
    </source>
</evidence>
<dbReference type="Gene3D" id="1.25.40.10">
    <property type="entry name" value="Tetratricopeptide repeat domain"/>
    <property type="match status" value="1"/>
</dbReference>